<gene>
    <name evidence="1" type="ORF">SAMN02745164_01258</name>
</gene>
<reference evidence="1" key="1">
    <citation type="submission" date="2016-11" db="EMBL/GenBank/DDBJ databases">
        <authorList>
            <person name="Varghese N."/>
            <person name="Submissions S."/>
        </authorList>
    </citation>
    <scope>NUCLEOTIDE SEQUENCE [LARGE SCALE GENOMIC DNA]</scope>
    <source>
        <strain evidence="1">DSM 16785</strain>
    </source>
</reference>
<proteinExistence type="predicted"/>
<dbReference type="RefSeq" id="WP_072864598.1">
    <property type="nucleotide sequence ID" value="NZ_FQUI01000018.1"/>
</dbReference>
<organism evidence="1 2">
    <name type="scientific">Marinitoga hydrogenitolerans (strain DSM 16785 / JCM 12826 / AT1271)</name>
    <dbReference type="NCBI Taxonomy" id="1122195"/>
    <lineage>
        <taxon>Bacteria</taxon>
        <taxon>Thermotogati</taxon>
        <taxon>Thermotogota</taxon>
        <taxon>Thermotogae</taxon>
        <taxon>Petrotogales</taxon>
        <taxon>Petrotogaceae</taxon>
        <taxon>Marinitoga</taxon>
    </lineage>
</organism>
<comment type="caution">
    <text evidence="1">The sequence shown here is derived from an EMBL/GenBank/DDBJ whole genome shotgun (WGS) entry which is preliminary data.</text>
</comment>
<dbReference type="AlphaFoldDB" id="A0A1M4WTV6"/>
<name>A0A1M4WTV6_MARH1</name>
<evidence type="ECO:0000313" key="2">
    <source>
        <dbReference type="Proteomes" id="UP000184334"/>
    </source>
</evidence>
<sequence>MRKIIIILFLLLLFIIGLSDIQINGYFETSWTYTMESSPAQFYYNGLKLDLYIKPDGSDFSGSLNLNKGDDDKYYITDGEFDFKFGSNLFKTLWKKKSVNTTDWINAFNNEKIGAVDGLVLKYDLPIGNTENFLFKKDGGSSSFLISHVRGIPLGNFYYSFIYSKEYYTKYNYINWRFYDYNLNLGKTQFFGEFGYSYDKDEFYLEDNYLLFLGNRVNLGRISNAIFLKYLAPAFNKTYLPDSFYNNIRNELTLNNVGINVDFDYYFKNNKISVENFSLSQLKGYLNYNNYNYLYIGIPVVNDNYNLNDLEWTINLPFDLPLFGKLNLSVYKKGIEDDWTNIKKYGDFSFSSNLKGNLLGYYYDISYIFGNKDVNIENSTVYGGGFSEVLYGSLSKSFGNLNLFGKGMYIYGVIERYKTMYLEAKYTGFSNMELLLGIGDGNFGASKEFKKQLSLTVKTGF</sequence>
<dbReference type="STRING" id="1122195.SAMN02745164_01258"/>
<protein>
    <submittedName>
        <fullName evidence="1">Uncharacterized protein</fullName>
    </submittedName>
</protein>
<dbReference type="OrthoDB" id="47105at2"/>
<keyword evidence="2" id="KW-1185">Reference proteome</keyword>
<dbReference type="Proteomes" id="UP000184334">
    <property type="component" value="Unassembled WGS sequence"/>
</dbReference>
<evidence type="ECO:0000313" key="1">
    <source>
        <dbReference type="EMBL" id="SHE84644.1"/>
    </source>
</evidence>
<accession>A0A1M4WTV6</accession>
<dbReference type="EMBL" id="FQUI01000018">
    <property type="protein sequence ID" value="SHE84644.1"/>
    <property type="molecule type" value="Genomic_DNA"/>
</dbReference>